<feature type="region of interest" description="Disordered" evidence="1">
    <location>
        <begin position="255"/>
        <end position="275"/>
    </location>
</feature>
<dbReference type="SUPFAM" id="SSF53335">
    <property type="entry name" value="S-adenosyl-L-methionine-dependent methyltransferases"/>
    <property type="match status" value="1"/>
</dbReference>
<evidence type="ECO:0000313" key="2">
    <source>
        <dbReference type="EMBL" id="KAF2843359.1"/>
    </source>
</evidence>
<proteinExistence type="predicted"/>
<dbReference type="InterPro" id="IPR050508">
    <property type="entry name" value="Methyltransf_Superfamily"/>
</dbReference>
<keyword evidence="2" id="KW-0808">Transferase</keyword>
<comment type="caution">
    <text evidence="2">The sequence shown here is derived from an EMBL/GenBank/DDBJ whole genome shotgun (WGS) entry which is preliminary data.</text>
</comment>
<name>A0A9P4VX27_9PEZI</name>
<reference evidence="2" key="1">
    <citation type="journal article" date="2020" name="Stud. Mycol.">
        <title>101 Dothideomycetes genomes: a test case for predicting lifestyles and emergence of pathogens.</title>
        <authorList>
            <person name="Haridas S."/>
            <person name="Albert R."/>
            <person name="Binder M."/>
            <person name="Bloem J."/>
            <person name="Labutti K."/>
            <person name="Salamov A."/>
            <person name="Andreopoulos B."/>
            <person name="Baker S."/>
            <person name="Barry K."/>
            <person name="Bills G."/>
            <person name="Bluhm B."/>
            <person name="Cannon C."/>
            <person name="Castanera R."/>
            <person name="Culley D."/>
            <person name="Daum C."/>
            <person name="Ezra D."/>
            <person name="Gonzalez J."/>
            <person name="Henrissat B."/>
            <person name="Kuo A."/>
            <person name="Liang C."/>
            <person name="Lipzen A."/>
            <person name="Lutzoni F."/>
            <person name="Magnuson J."/>
            <person name="Mondo S."/>
            <person name="Nolan M."/>
            <person name="Ohm R."/>
            <person name="Pangilinan J."/>
            <person name="Park H.-J."/>
            <person name="Ramirez L."/>
            <person name="Alfaro M."/>
            <person name="Sun H."/>
            <person name="Tritt A."/>
            <person name="Yoshinaga Y."/>
            <person name="Zwiers L.-H."/>
            <person name="Turgeon B."/>
            <person name="Goodwin S."/>
            <person name="Spatafora J."/>
            <person name="Crous P."/>
            <person name="Grigoriev I."/>
        </authorList>
    </citation>
    <scope>NUCLEOTIDE SEQUENCE</scope>
    <source>
        <strain evidence="2">CBS 101060</strain>
    </source>
</reference>
<protein>
    <submittedName>
        <fullName evidence="2">S-adenosyl-L-methionine-dependent methyltransferase</fullName>
    </submittedName>
</protein>
<accession>A0A9P4VX27</accession>
<evidence type="ECO:0000256" key="1">
    <source>
        <dbReference type="SAM" id="MobiDB-lite"/>
    </source>
</evidence>
<gene>
    <name evidence="2" type="ORF">M501DRAFT_1005948</name>
</gene>
<dbReference type="EMBL" id="MU006089">
    <property type="protein sequence ID" value="KAF2843359.1"/>
    <property type="molecule type" value="Genomic_DNA"/>
</dbReference>
<dbReference type="Gene3D" id="3.40.50.150">
    <property type="entry name" value="Vaccinia Virus protein VP39"/>
    <property type="match status" value="1"/>
</dbReference>
<dbReference type="PANTHER" id="PTHR42912:SF83">
    <property type="entry name" value="METHYLTRANSFERASE TYPE 11 DOMAIN-CONTAINING PROTEIN"/>
    <property type="match status" value="1"/>
</dbReference>
<keyword evidence="2" id="KW-0489">Methyltransferase</keyword>
<dbReference type="OrthoDB" id="416496at2759"/>
<sequence>MPRRSTIVFGISFYSVAVYKGLTRDYQKDVPLDVTNRYDNTAEGFDSEVDCSEWLMGMNRYRKSLTKLARGHVLETSVGTGRNFPYYNLQDCKSITFVDQSVPMIDIAKKKWEELHLFKRVAFRVQSAAKPVPCPEPEGFDTVIQTMGLCSTPEPVVLLKNMGEMVKQDGGQILLLEHGKSHYQWLDNLLDKTAAAHADKHGCWWNKDIGRIVEDSGLEVVKIKRYNFGTTWWVELKPKARNTQRDDSRIIQSDMQQQTVEKVTQSNNSGWSLWK</sequence>
<dbReference type="Proteomes" id="UP000799429">
    <property type="component" value="Unassembled WGS sequence"/>
</dbReference>
<dbReference type="PANTHER" id="PTHR42912">
    <property type="entry name" value="METHYLTRANSFERASE"/>
    <property type="match status" value="1"/>
</dbReference>
<keyword evidence="3" id="KW-1185">Reference proteome</keyword>
<dbReference type="AlphaFoldDB" id="A0A9P4VX27"/>
<dbReference type="GO" id="GO:0032259">
    <property type="term" value="P:methylation"/>
    <property type="evidence" value="ECO:0007669"/>
    <property type="project" value="UniProtKB-KW"/>
</dbReference>
<dbReference type="InterPro" id="IPR029063">
    <property type="entry name" value="SAM-dependent_MTases_sf"/>
</dbReference>
<organism evidence="2 3">
    <name type="scientific">Patellaria atrata CBS 101060</name>
    <dbReference type="NCBI Taxonomy" id="1346257"/>
    <lineage>
        <taxon>Eukaryota</taxon>
        <taxon>Fungi</taxon>
        <taxon>Dikarya</taxon>
        <taxon>Ascomycota</taxon>
        <taxon>Pezizomycotina</taxon>
        <taxon>Dothideomycetes</taxon>
        <taxon>Dothideomycetes incertae sedis</taxon>
        <taxon>Patellariales</taxon>
        <taxon>Patellariaceae</taxon>
        <taxon>Patellaria</taxon>
    </lineage>
</organism>
<evidence type="ECO:0000313" key="3">
    <source>
        <dbReference type="Proteomes" id="UP000799429"/>
    </source>
</evidence>
<dbReference type="CDD" id="cd02440">
    <property type="entry name" value="AdoMet_MTases"/>
    <property type="match status" value="1"/>
</dbReference>
<dbReference type="Pfam" id="PF13489">
    <property type="entry name" value="Methyltransf_23"/>
    <property type="match status" value="1"/>
</dbReference>
<dbReference type="GO" id="GO:0008168">
    <property type="term" value="F:methyltransferase activity"/>
    <property type="evidence" value="ECO:0007669"/>
    <property type="project" value="UniProtKB-KW"/>
</dbReference>